<evidence type="ECO:0000313" key="3">
    <source>
        <dbReference type="Proteomes" id="UP001220395"/>
    </source>
</evidence>
<reference evidence="2 3" key="1">
    <citation type="submission" date="2023-02" db="EMBL/GenBank/DDBJ databases">
        <title>Genome sequence of Sphingomonas naphthae.</title>
        <authorList>
            <person name="Kim S."/>
            <person name="Heo J."/>
            <person name="Kwon S.-W."/>
        </authorList>
    </citation>
    <scope>NUCLEOTIDE SEQUENCE [LARGE SCALE GENOMIC DNA]</scope>
    <source>
        <strain evidence="2 3">KACC 18716</strain>
    </source>
</reference>
<feature type="compositionally biased region" description="Basic residues" evidence="1">
    <location>
        <begin position="1"/>
        <end position="13"/>
    </location>
</feature>
<dbReference type="Proteomes" id="UP001220395">
    <property type="component" value="Chromosome"/>
</dbReference>
<evidence type="ECO:0000313" key="2">
    <source>
        <dbReference type="EMBL" id="WCT74296.1"/>
    </source>
</evidence>
<organism evidence="2 3">
    <name type="scientific">Sphingomonas naphthae</name>
    <dbReference type="NCBI Taxonomy" id="1813468"/>
    <lineage>
        <taxon>Bacteria</taxon>
        <taxon>Pseudomonadati</taxon>
        <taxon>Pseudomonadota</taxon>
        <taxon>Alphaproteobacteria</taxon>
        <taxon>Sphingomonadales</taxon>
        <taxon>Sphingomonadaceae</taxon>
        <taxon>Sphingomonas</taxon>
    </lineage>
</organism>
<dbReference type="SUPFAM" id="SSF47789">
    <property type="entry name" value="C-terminal domain of RNA polymerase alpha subunit"/>
    <property type="match status" value="1"/>
</dbReference>
<sequence length="198" mass="22671">MMKPTRQRMYRGSKRSDDKSPNLPFELPDSEPLKLPMAVSIRQQKELFSFITEPDLFEPSSCKQDKQWNKSIEIAMFRLNCVHDEDIINIDDYPVVGFLDNIKQLNNYISLRRNRILRFKLSAIMPPDGPIGEMFIGLRCSGIRYVGDLVQLTAEEVVGMTGVSDNTIDELTRILSDFDLSLGRAIPGWGAVRLYRGR</sequence>
<evidence type="ECO:0008006" key="4">
    <source>
        <dbReference type="Google" id="ProtNLM"/>
    </source>
</evidence>
<dbReference type="EMBL" id="CP117411">
    <property type="protein sequence ID" value="WCT74296.1"/>
    <property type="molecule type" value="Genomic_DNA"/>
</dbReference>
<dbReference type="Gene3D" id="1.10.150.20">
    <property type="entry name" value="5' to 3' exonuclease, C-terminal subdomain"/>
    <property type="match status" value="1"/>
</dbReference>
<evidence type="ECO:0000256" key="1">
    <source>
        <dbReference type="SAM" id="MobiDB-lite"/>
    </source>
</evidence>
<accession>A0ABY7TM31</accession>
<keyword evidence="3" id="KW-1185">Reference proteome</keyword>
<name>A0ABY7TM31_9SPHN</name>
<protein>
    <recommendedName>
        <fullName evidence="4">RNA polymerase alpha subunit C-terminal domain-containing protein</fullName>
    </recommendedName>
</protein>
<dbReference type="RefSeq" id="WP_273689221.1">
    <property type="nucleotide sequence ID" value="NZ_CP117411.1"/>
</dbReference>
<feature type="region of interest" description="Disordered" evidence="1">
    <location>
        <begin position="1"/>
        <end position="29"/>
    </location>
</feature>
<gene>
    <name evidence="2" type="ORF">PQ455_03445</name>
</gene>
<proteinExistence type="predicted"/>